<comment type="caution">
    <text evidence="7">The sequence shown here is derived from an EMBL/GenBank/DDBJ whole genome shotgun (WGS) entry which is preliminary data.</text>
</comment>
<comment type="subcellular location">
    <subcellularLocation>
        <location evidence="1">Membrane</location>
        <topology evidence="1">Multi-pass membrane protein</topology>
    </subcellularLocation>
</comment>
<name>A0A8H6NXX1_9PEZI</name>
<dbReference type="Proteomes" id="UP000639643">
    <property type="component" value="Unassembled WGS sequence"/>
</dbReference>
<evidence type="ECO:0000256" key="2">
    <source>
        <dbReference type="ARBA" id="ARBA00009877"/>
    </source>
</evidence>
<dbReference type="PANTHER" id="PTHR12428:SF65">
    <property type="entry name" value="CYTOCHROME C OXIDASE ASSEMBLY PROTEIN COX18, MITOCHONDRIAL"/>
    <property type="match status" value="1"/>
</dbReference>
<evidence type="ECO:0000313" key="8">
    <source>
        <dbReference type="Proteomes" id="UP000639643"/>
    </source>
</evidence>
<dbReference type="GO" id="GO:0005743">
    <property type="term" value="C:mitochondrial inner membrane"/>
    <property type="evidence" value="ECO:0007669"/>
    <property type="project" value="TreeGrafter"/>
</dbReference>
<keyword evidence="5 6" id="KW-0472">Membrane</keyword>
<dbReference type="PANTHER" id="PTHR12428">
    <property type="entry name" value="OXA1"/>
    <property type="match status" value="1"/>
</dbReference>
<evidence type="ECO:0000313" key="7">
    <source>
        <dbReference type="EMBL" id="KAF6844662.1"/>
    </source>
</evidence>
<organism evidence="7 8">
    <name type="scientific">Colletotrichum musicola</name>
    <dbReference type="NCBI Taxonomy" id="2175873"/>
    <lineage>
        <taxon>Eukaryota</taxon>
        <taxon>Fungi</taxon>
        <taxon>Dikarya</taxon>
        <taxon>Ascomycota</taxon>
        <taxon>Pezizomycotina</taxon>
        <taxon>Sordariomycetes</taxon>
        <taxon>Hypocreomycetidae</taxon>
        <taxon>Glomerellales</taxon>
        <taxon>Glomerellaceae</taxon>
        <taxon>Colletotrichum</taxon>
        <taxon>Colletotrichum orchidearum species complex</taxon>
    </lineage>
</organism>
<evidence type="ECO:0000256" key="5">
    <source>
        <dbReference type="ARBA" id="ARBA00023136"/>
    </source>
</evidence>
<keyword evidence="4 6" id="KW-1133">Transmembrane helix</keyword>
<evidence type="ECO:0000256" key="4">
    <source>
        <dbReference type="ARBA" id="ARBA00022989"/>
    </source>
</evidence>
<evidence type="ECO:0000256" key="1">
    <source>
        <dbReference type="ARBA" id="ARBA00004141"/>
    </source>
</evidence>
<evidence type="ECO:0000256" key="3">
    <source>
        <dbReference type="ARBA" id="ARBA00022692"/>
    </source>
</evidence>
<evidence type="ECO:0000256" key="6">
    <source>
        <dbReference type="SAM" id="Phobius"/>
    </source>
</evidence>
<protein>
    <submittedName>
        <fullName evidence="7">Mitochondrial inner membrane protein oxa1-1</fullName>
    </submittedName>
</protein>
<dbReference type="InterPro" id="IPR001708">
    <property type="entry name" value="YidC/ALB3/OXA1/COX18"/>
</dbReference>
<sequence>MASMRATRLVLGPRSPFHASFRPKLGAANQRFTQPTGVPRRFFVSSVGAAADGAVQICEGVLLGLGSGLGWTFAIPTAALMVTCLRLPITKHTEKILLRQADTMPLLTAWKLQIGYSNHQQVKLVGKEQKRIFRERGIQRWKAAAPPLLTLPVWLAMSEALRRLCGYGHGMLSLIIPEASKTKTTDPNDASSVTDQAAAALPPVDAASAVDTLSNSAQSAASAIDMGLYSQSGQLIIDWAASDPTGYTLPAMLCITMLWSFLPLDKPMRELVFNISKTTNLVPGQYPRVLLFRALVVFSLAMPFAAAQTPAGILVYFITSMGLTGLINRRSHAKIERFKRSLIRQCTRTERLVLRG</sequence>
<dbReference type="GO" id="GO:0033617">
    <property type="term" value="P:mitochondrial respiratory chain complex IV assembly"/>
    <property type="evidence" value="ECO:0007669"/>
    <property type="project" value="TreeGrafter"/>
</dbReference>
<dbReference type="GO" id="GO:0032979">
    <property type="term" value="P:protein insertion into mitochondrial inner membrane from matrix"/>
    <property type="evidence" value="ECO:0007669"/>
    <property type="project" value="TreeGrafter"/>
</dbReference>
<proteinExistence type="inferred from homology"/>
<feature type="transmembrane region" description="Helical" evidence="6">
    <location>
        <begin position="313"/>
        <end position="331"/>
    </location>
</feature>
<accession>A0A8H6NXX1</accession>
<dbReference type="EMBL" id="WIGM01000012">
    <property type="protein sequence ID" value="KAF6844662.1"/>
    <property type="molecule type" value="Genomic_DNA"/>
</dbReference>
<dbReference type="OrthoDB" id="2148490at2759"/>
<dbReference type="GO" id="GO:0032977">
    <property type="term" value="F:membrane insertase activity"/>
    <property type="evidence" value="ECO:0007669"/>
    <property type="project" value="InterPro"/>
</dbReference>
<gene>
    <name evidence="7" type="ORF">CMUS01_00846</name>
</gene>
<comment type="similarity">
    <text evidence="2">Belongs to the OXA1/ALB3/YidC family.</text>
</comment>
<reference evidence="7" key="1">
    <citation type="journal article" date="2020" name="Phytopathology">
        <title>Genome Sequence Resources of Colletotrichum truncatum, C. plurivorum, C. musicola, and C. sojae: Four Species Pathogenic to Soybean (Glycine max).</title>
        <authorList>
            <person name="Rogerio F."/>
            <person name="Boufleur T.R."/>
            <person name="Ciampi-Guillardi M."/>
            <person name="Sukno S.A."/>
            <person name="Thon M.R."/>
            <person name="Massola Junior N.S."/>
            <person name="Baroncelli R."/>
        </authorList>
    </citation>
    <scope>NUCLEOTIDE SEQUENCE</scope>
    <source>
        <strain evidence="7">LFN0074</strain>
    </source>
</reference>
<keyword evidence="3 6" id="KW-0812">Transmembrane</keyword>
<dbReference type="AlphaFoldDB" id="A0A8H6NXX1"/>
<keyword evidence="8" id="KW-1185">Reference proteome</keyword>